<proteinExistence type="predicted"/>
<reference evidence="1" key="1">
    <citation type="submission" date="2023-03" db="EMBL/GenBank/DDBJ databases">
        <title>Chromosome-level genomes of two armyworms, Mythimna separata and Mythimna loreyi, provide insights into the biosynthesis and reception of sex pheromones.</title>
        <authorList>
            <person name="Zhao H."/>
        </authorList>
    </citation>
    <scope>NUCLEOTIDE SEQUENCE</scope>
    <source>
        <strain evidence="1">BeijingLab</strain>
    </source>
</reference>
<evidence type="ECO:0000313" key="2">
    <source>
        <dbReference type="Proteomes" id="UP001231649"/>
    </source>
</evidence>
<organism evidence="1 2">
    <name type="scientific">Mythimna loreyi</name>
    <dbReference type="NCBI Taxonomy" id="667449"/>
    <lineage>
        <taxon>Eukaryota</taxon>
        <taxon>Metazoa</taxon>
        <taxon>Ecdysozoa</taxon>
        <taxon>Arthropoda</taxon>
        <taxon>Hexapoda</taxon>
        <taxon>Insecta</taxon>
        <taxon>Pterygota</taxon>
        <taxon>Neoptera</taxon>
        <taxon>Endopterygota</taxon>
        <taxon>Lepidoptera</taxon>
        <taxon>Glossata</taxon>
        <taxon>Ditrysia</taxon>
        <taxon>Noctuoidea</taxon>
        <taxon>Noctuidae</taxon>
        <taxon>Noctuinae</taxon>
        <taxon>Hadenini</taxon>
        <taxon>Mythimna</taxon>
    </lineage>
</organism>
<gene>
    <name evidence="1" type="ORF">PYW08_004717</name>
</gene>
<comment type="caution">
    <text evidence="1">The sequence shown here is derived from an EMBL/GenBank/DDBJ whole genome shotgun (WGS) entry which is preliminary data.</text>
</comment>
<evidence type="ECO:0000313" key="1">
    <source>
        <dbReference type="EMBL" id="KAJ8722315.1"/>
    </source>
</evidence>
<keyword evidence="2" id="KW-1185">Reference proteome</keyword>
<dbReference type="EMBL" id="CM056792">
    <property type="protein sequence ID" value="KAJ8722315.1"/>
    <property type="molecule type" value="Genomic_DNA"/>
</dbReference>
<sequence length="195" mass="23283">MFKSYLSSLPKNRLDYVEDLEIPDITLRPYLWTYPEDYYYWKNGSLLSDSLTEYDKATLSTDSSIALSRAMTDSEIDYEFYKRYRNCNYPDTWGHLRDAVYAFPSDYLASLNRYMYLDTDVDDELLNADLKYASELAENRRRYNEERRRRLRRQFEEDCRVYSPGDPGLLELQDKLRSLDMKALEADLARIKPSQ</sequence>
<accession>A0ACC2QQM9</accession>
<name>A0ACC2QQM9_9NEOP</name>
<protein>
    <submittedName>
        <fullName evidence="1">Uncharacterized protein</fullName>
    </submittedName>
</protein>
<dbReference type="Proteomes" id="UP001231649">
    <property type="component" value="Chromosome 16"/>
</dbReference>